<dbReference type="EMBL" id="GBXM01104152">
    <property type="protein sequence ID" value="JAH04425.1"/>
    <property type="molecule type" value="Transcribed_RNA"/>
</dbReference>
<evidence type="ECO:0000256" key="1">
    <source>
        <dbReference type="SAM" id="Phobius"/>
    </source>
</evidence>
<sequence>MKMYYPVLWILEGTCLFPPSSVQLIFILSAPQVM</sequence>
<evidence type="ECO:0000313" key="2">
    <source>
        <dbReference type="EMBL" id="JAH10437.1"/>
    </source>
</evidence>
<reference evidence="2" key="2">
    <citation type="journal article" date="2015" name="Fish Shellfish Immunol.">
        <title>Early steps in the European eel (Anguilla anguilla)-Vibrio vulnificus interaction in the gills: Role of the RtxA13 toxin.</title>
        <authorList>
            <person name="Callol A."/>
            <person name="Pajuelo D."/>
            <person name="Ebbesson L."/>
            <person name="Teles M."/>
            <person name="MacKenzie S."/>
            <person name="Amaro C."/>
        </authorList>
    </citation>
    <scope>NUCLEOTIDE SEQUENCE</scope>
</reference>
<protein>
    <submittedName>
        <fullName evidence="2">Uncharacterized protein</fullName>
    </submittedName>
</protein>
<accession>A0A0E9Q1P6</accession>
<keyword evidence="1" id="KW-1133">Transmembrane helix</keyword>
<dbReference type="EMBL" id="GBXM01098140">
    <property type="protein sequence ID" value="JAH10437.1"/>
    <property type="molecule type" value="Transcribed_RNA"/>
</dbReference>
<name>A0A0E9Q1P6_ANGAN</name>
<dbReference type="AlphaFoldDB" id="A0A0E9Q1P6"/>
<organism evidence="2">
    <name type="scientific">Anguilla anguilla</name>
    <name type="common">European freshwater eel</name>
    <name type="synonym">Muraena anguilla</name>
    <dbReference type="NCBI Taxonomy" id="7936"/>
    <lineage>
        <taxon>Eukaryota</taxon>
        <taxon>Metazoa</taxon>
        <taxon>Chordata</taxon>
        <taxon>Craniata</taxon>
        <taxon>Vertebrata</taxon>
        <taxon>Euteleostomi</taxon>
        <taxon>Actinopterygii</taxon>
        <taxon>Neopterygii</taxon>
        <taxon>Teleostei</taxon>
        <taxon>Anguilliformes</taxon>
        <taxon>Anguillidae</taxon>
        <taxon>Anguilla</taxon>
    </lineage>
</organism>
<keyword evidence="1" id="KW-0472">Membrane</keyword>
<reference evidence="2" key="1">
    <citation type="submission" date="2014-11" db="EMBL/GenBank/DDBJ databases">
        <authorList>
            <person name="Amaro Gonzalez C."/>
        </authorList>
    </citation>
    <scope>NUCLEOTIDE SEQUENCE</scope>
</reference>
<feature type="transmembrane region" description="Helical" evidence="1">
    <location>
        <begin position="6"/>
        <end position="28"/>
    </location>
</feature>
<keyword evidence="1" id="KW-0812">Transmembrane</keyword>
<proteinExistence type="predicted"/>